<evidence type="ECO:0000313" key="8">
    <source>
        <dbReference type="EMBL" id="PRQ09704.1"/>
    </source>
</evidence>
<protein>
    <submittedName>
        <fullName evidence="8">Serine/threonine-protein kinase PrkC</fullName>
        <ecNumber evidence="8">2.7.11.1</ecNumber>
    </submittedName>
</protein>
<dbReference type="PANTHER" id="PTHR43289:SF6">
    <property type="entry name" value="SERINE_THREONINE-PROTEIN KINASE NEKL-3"/>
    <property type="match status" value="1"/>
</dbReference>
<dbReference type="PANTHER" id="PTHR43289">
    <property type="entry name" value="MITOGEN-ACTIVATED PROTEIN KINASE KINASE KINASE 20-RELATED"/>
    <property type="match status" value="1"/>
</dbReference>
<dbReference type="InterPro" id="IPR011009">
    <property type="entry name" value="Kinase-like_dom_sf"/>
</dbReference>
<keyword evidence="3 8" id="KW-0418">Kinase</keyword>
<feature type="domain" description="Protein kinase" evidence="7">
    <location>
        <begin position="65"/>
        <end position="348"/>
    </location>
</feature>
<dbReference type="InterPro" id="IPR019734">
    <property type="entry name" value="TPR_rpt"/>
</dbReference>
<dbReference type="SUPFAM" id="SSF48452">
    <property type="entry name" value="TPR-like"/>
    <property type="match status" value="2"/>
</dbReference>
<dbReference type="InterPro" id="IPR011990">
    <property type="entry name" value="TPR-like_helical_dom_sf"/>
</dbReference>
<reference evidence="8 9" key="1">
    <citation type="submission" date="2018-03" db="EMBL/GenBank/DDBJ databases">
        <title>Draft Genome Sequences of the Obligatory Marine Myxobacteria Enhygromyxa salina SWB007.</title>
        <authorList>
            <person name="Poehlein A."/>
            <person name="Moghaddam J.A."/>
            <person name="Harms H."/>
            <person name="Alanjari M."/>
            <person name="Koenig G.M."/>
            <person name="Daniel R."/>
            <person name="Schaeberle T.F."/>
        </authorList>
    </citation>
    <scope>NUCLEOTIDE SEQUENCE [LARGE SCALE GENOMIC DNA]</scope>
    <source>
        <strain evidence="8 9">SWB007</strain>
    </source>
</reference>
<dbReference type="PROSITE" id="PS00108">
    <property type="entry name" value="PROTEIN_KINASE_ST"/>
    <property type="match status" value="1"/>
</dbReference>
<comment type="caution">
    <text evidence="8">The sequence shown here is derived from an EMBL/GenBank/DDBJ whole genome shotgun (WGS) entry which is preliminary data.</text>
</comment>
<evidence type="ECO:0000259" key="7">
    <source>
        <dbReference type="PROSITE" id="PS50011"/>
    </source>
</evidence>
<dbReference type="GO" id="GO:0005524">
    <property type="term" value="F:ATP binding"/>
    <property type="evidence" value="ECO:0007669"/>
    <property type="project" value="UniProtKB-UniRule"/>
</dbReference>
<dbReference type="PROSITE" id="PS00107">
    <property type="entry name" value="PROTEIN_KINASE_ATP"/>
    <property type="match status" value="1"/>
</dbReference>
<dbReference type="CDD" id="cd14014">
    <property type="entry name" value="STKc_PknB_like"/>
    <property type="match status" value="1"/>
</dbReference>
<dbReference type="EMBL" id="PVNL01000013">
    <property type="protein sequence ID" value="PRQ09704.1"/>
    <property type="molecule type" value="Genomic_DNA"/>
</dbReference>
<keyword evidence="2 5" id="KW-0547">Nucleotide-binding</keyword>
<accession>A0A2S9YX96</accession>
<organism evidence="8 9">
    <name type="scientific">Enhygromyxa salina</name>
    <dbReference type="NCBI Taxonomy" id="215803"/>
    <lineage>
        <taxon>Bacteria</taxon>
        <taxon>Pseudomonadati</taxon>
        <taxon>Myxococcota</taxon>
        <taxon>Polyangia</taxon>
        <taxon>Nannocystales</taxon>
        <taxon>Nannocystaceae</taxon>
        <taxon>Enhygromyxa</taxon>
    </lineage>
</organism>
<dbReference type="InterPro" id="IPR000719">
    <property type="entry name" value="Prot_kinase_dom"/>
</dbReference>
<keyword evidence="4 5" id="KW-0067">ATP-binding</keyword>
<evidence type="ECO:0000256" key="4">
    <source>
        <dbReference type="ARBA" id="ARBA00022840"/>
    </source>
</evidence>
<evidence type="ECO:0000256" key="3">
    <source>
        <dbReference type="ARBA" id="ARBA00022777"/>
    </source>
</evidence>
<sequence length="981" mass="105769">METVEHEPLTEDPGDEGERSERVRRTDHEARLAAAVRANLFPGLASVPNRATAVAPDEAVRIGRYPILRKLGEGGMGVVFAGYDEQLDRKVAIKLLRRRYQDRVAGLRLEREGQALARLSHPNVVQIYELGEHQGAVFVAMEFVVGETLRAWLAGSTTPDAGHDSGHDWRAIATVLRQAGAGLAAAHAAELVHRDFKPDNVIVGADGRVRVLDFGLVREAGGQPDAPDDPASAEQLDDMRSLTRSGAIMGTPGYMAPEQFHAHTCDALTDQFAFCVVAFEGLFGHRPFVGDNLAALRERVASGAIEPIRDGSRVPARLRAAILRGLSVDPSARWPDMPTLLAELDRALDPGRRRRRLGWAAGVVAVIASAAVTAGSLSAEPTLCVFTTSALAGTWDDPRRDALAAAFAARSLPSAERALPLVEGALDRWRAQWLASRRSVCEATRVVGDQSEAMLDRRSGCLERQRREVTAIVDVLIEPDGAGVDRAFELLDRLPDRRECEDPQLGQIAHPLPSQPERREAVLAAYTQLSRARALGANGQPERADAIAEALRSSAPDYVPLQVELRALAAEQALWRQAVDEAVPLLRQAIREAEVAGLDELSASLRTTLATQVVGQWGRPEVQAVVLDEAETAVTRLGRPDDLRTLELDLARAAWLVDAGDHEAALAAYARIIAAASTLEATGLLGRAQRRRAQLLLSLERHEAAEQAFTAAQTSLETWRPGSLVLADIALDLGRLELGRGQFDAAADQFARARELYEPRVGPDSANLGRLELADAKLALLRGELQQAEAGFTRVTTTVTDAAVLADAWEALGVVRFYRANFSGSIAAYERALDHRLAIVGAEHPDVGLLRANLGESLAAVGDHQGALAAYAEALEILTTAWPADHSDLAIPYKGRAQSRLALGDPAGARVDLERALALHEANPGEPIEHADVEFSLARALLELGERERALTLAVAAQRRFDGLGQPESVATIAAWLADHN</sequence>
<dbReference type="SMART" id="SM00028">
    <property type="entry name" value="TPR"/>
    <property type="match status" value="6"/>
</dbReference>
<dbReference type="GO" id="GO:0004674">
    <property type="term" value="F:protein serine/threonine kinase activity"/>
    <property type="evidence" value="ECO:0007669"/>
    <property type="project" value="UniProtKB-EC"/>
</dbReference>
<dbReference type="InterPro" id="IPR017441">
    <property type="entry name" value="Protein_kinase_ATP_BS"/>
</dbReference>
<dbReference type="Pfam" id="PF00069">
    <property type="entry name" value="Pkinase"/>
    <property type="match status" value="1"/>
</dbReference>
<evidence type="ECO:0000313" key="9">
    <source>
        <dbReference type="Proteomes" id="UP000238823"/>
    </source>
</evidence>
<evidence type="ECO:0000256" key="5">
    <source>
        <dbReference type="PROSITE-ProRule" id="PRU10141"/>
    </source>
</evidence>
<dbReference type="Proteomes" id="UP000238823">
    <property type="component" value="Unassembled WGS sequence"/>
</dbReference>
<dbReference type="Gene3D" id="3.30.200.20">
    <property type="entry name" value="Phosphorylase Kinase, domain 1"/>
    <property type="match status" value="1"/>
</dbReference>
<dbReference type="AlphaFoldDB" id="A0A2S9YX96"/>
<dbReference type="SUPFAM" id="SSF56112">
    <property type="entry name" value="Protein kinase-like (PK-like)"/>
    <property type="match status" value="1"/>
</dbReference>
<feature type="region of interest" description="Disordered" evidence="6">
    <location>
        <begin position="1"/>
        <end position="24"/>
    </location>
</feature>
<dbReference type="InterPro" id="IPR008271">
    <property type="entry name" value="Ser/Thr_kinase_AS"/>
</dbReference>
<proteinExistence type="predicted"/>
<name>A0A2S9YX96_9BACT</name>
<dbReference type="EC" id="2.7.11.1" evidence="8"/>
<gene>
    <name evidence="8" type="primary">prkC_3</name>
    <name evidence="8" type="ORF">ENSA7_04580</name>
</gene>
<dbReference type="PROSITE" id="PS50011">
    <property type="entry name" value="PROTEIN_KINASE_DOM"/>
    <property type="match status" value="1"/>
</dbReference>
<feature type="binding site" evidence="5">
    <location>
        <position position="94"/>
    </location>
    <ligand>
        <name>ATP</name>
        <dbReference type="ChEBI" id="CHEBI:30616"/>
    </ligand>
</feature>
<evidence type="ECO:0000256" key="6">
    <source>
        <dbReference type="SAM" id="MobiDB-lite"/>
    </source>
</evidence>
<dbReference type="Gene3D" id="1.25.40.10">
    <property type="entry name" value="Tetratricopeptide repeat domain"/>
    <property type="match status" value="2"/>
</dbReference>
<dbReference type="Pfam" id="PF13424">
    <property type="entry name" value="TPR_12"/>
    <property type="match status" value="1"/>
</dbReference>
<dbReference type="Gene3D" id="1.10.510.10">
    <property type="entry name" value="Transferase(Phosphotransferase) domain 1"/>
    <property type="match status" value="1"/>
</dbReference>
<evidence type="ECO:0000256" key="2">
    <source>
        <dbReference type="ARBA" id="ARBA00022741"/>
    </source>
</evidence>
<keyword evidence="1 8" id="KW-0808">Transferase</keyword>
<evidence type="ECO:0000256" key="1">
    <source>
        <dbReference type="ARBA" id="ARBA00022679"/>
    </source>
</evidence>